<dbReference type="Gene3D" id="1.10.510.10">
    <property type="entry name" value="Transferase(Phosphotransferase) domain 1"/>
    <property type="match status" value="1"/>
</dbReference>
<evidence type="ECO:0000256" key="3">
    <source>
        <dbReference type="ARBA" id="ARBA00022527"/>
    </source>
</evidence>
<comment type="similarity">
    <text evidence="1">Belongs to the protein kinase superfamily. CAMK Ser/Thr protein kinase family. PIM subfamily.</text>
</comment>
<dbReference type="Gene3D" id="3.30.200.20">
    <property type="entry name" value="Phosphorylase Kinase, domain 1"/>
    <property type="match status" value="1"/>
</dbReference>
<dbReference type="GO" id="GO:0005524">
    <property type="term" value="F:ATP binding"/>
    <property type="evidence" value="ECO:0007669"/>
    <property type="project" value="UniProtKB-KW"/>
</dbReference>
<dbReference type="STRING" id="84645.A0A498P201"/>
<dbReference type="SMART" id="SM00220">
    <property type="entry name" value="S_TKc"/>
    <property type="match status" value="1"/>
</dbReference>
<dbReference type="GO" id="GO:0043066">
    <property type="term" value="P:negative regulation of apoptotic process"/>
    <property type="evidence" value="ECO:0007669"/>
    <property type="project" value="TreeGrafter"/>
</dbReference>
<evidence type="ECO:0000256" key="9">
    <source>
        <dbReference type="ARBA" id="ARBA00048679"/>
    </source>
</evidence>
<comment type="catalytic activity">
    <reaction evidence="9">
        <text>L-seryl-[protein] + ATP = O-phospho-L-seryl-[protein] + ADP + H(+)</text>
        <dbReference type="Rhea" id="RHEA:17989"/>
        <dbReference type="Rhea" id="RHEA-COMP:9863"/>
        <dbReference type="Rhea" id="RHEA-COMP:11604"/>
        <dbReference type="ChEBI" id="CHEBI:15378"/>
        <dbReference type="ChEBI" id="CHEBI:29999"/>
        <dbReference type="ChEBI" id="CHEBI:30616"/>
        <dbReference type="ChEBI" id="CHEBI:83421"/>
        <dbReference type="ChEBI" id="CHEBI:456216"/>
        <dbReference type="EC" id="2.7.11.1"/>
    </reaction>
</comment>
<sequence>MSLTPTRLFPSRLSQTSLITSQLPVVIKRMRKSNNRCALHIPGCSRRLLTEVALLLMLRRPPVCPYIIEMYEWFDRPLIFSLVLEFPQPCVTLQEFNRDSRGLTEPIARGFMQQSITVLSTRGLLQTPILRRASALGITLYMMVNMRPPFSSVREILQACIYIWKADISMACCDLIYQCLDCSPVKQLTFTQILQHKWFESPE</sequence>
<dbReference type="Proteomes" id="UP000290572">
    <property type="component" value="Unassembled WGS sequence"/>
</dbReference>
<evidence type="ECO:0000259" key="10">
    <source>
        <dbReference type="SMART" id="SM00220"/>
    </source>
</evidence>
<name>A0A498P201_LABRO</name>
<feature type="domain" description="Protein kinase" evidence="10">
    <location>
        <begin position="11"/>
        <end position="199"/>
    </location>
</feature>
<dbReference type="PANTHER" id="PTHR22984:SF11">
    <property type="entry name" value="AURORA KINASE-RELATED"/>
    <property type="match status" value="1"/>
</dbReference>
<reference evidence="11 12" key="1">
    <citation type="submission" date="2018-03" db="EMBL/GenBank/DDBJ databases">
        <title>Draft genome sequence of Rohu Carp (Labeo rohita).</title>
        <authorList>
            <person name="Das P."/>
            <person name="Kushwaha B."/>
            <person name="Joshi C.G."/>
            <person name="Kumar D."/>
            <person name="Nagpure N.S."/>
            <person name="Sahoo L."/>
            <person name="Das S.P."/>
            <person name="Bit A."/>
            <person name="Patnaik S."/>
            <person name="Meher P.K."/>
            <person name="Jayasankar P."/>
            <person name="Koringa P.G."/>
            <person name="Patel N.V."/>
            <person name="Hinsu A.T."/>
            <person name="Kumar R."/>
            <person name="Pandey M."/>
            <person name="Agarwal S."/>
            <person name="Srivastava S."/>
            <person name="Singh M."/>
            <person name="Iquebal M.A."/>
            <person name="Jaiswal S."/>
            <person name="Angadi U.B."/>
            <person name="Kumar N."/>
            <person name="Raza M."/>
            <person name="Shah T.M."/>
            <person name="Rai A."/>
            <person name="Jena J.K."/>
        </authorList>
    </citation>
    <scope>NUCLEOTIDE SEQUENCE [LARGE SCALE GENOMIC DNA]</scope>
    <source>
        <strain evidence="11">DASCIFA01</strain>
        <tissue evidence="11">Testis</tissue>
    </source>
</reference>
<keyword evidence="4" id="KW-0808">Transferase</keyword>
<evidence type="ECO:0000256" key="8">
    <source>
        <dbReference type="ARBA" id="ARBA00047899"/>
    </source>
</evidence>
<dbReference type="GO" id="GO:0005737">
    <property type="term" value="C:cytoplasm"/>
    <property type="evidence" value="ECO:0007669"/>
    <property type="project" value="TreeGrafter"/>
</dbReference>
<keyword evidence="12" id="KW-1185">Reference proteome</keyword>
<evidence type="ECO:0000313" key="12">
    <source>
        <dbReference type="Proteomes" id="UP000290572"/>
    </source>
</evidence>
<proteinExistence type="inferred from homology"/>
<dbReference type="InterPro" id="IPR000719">
    <property type="entry name" value="Prot_kinase_dom"/>
</dbReference>
<evidence type="ECO:0000256" key="1">
    <source>
        <dbReference type="ARBA" id="ARBA00005505"/>
    </source>
</evidence>
<dbReference type="EMBL" id="QBIY01005002">
    <property type="protein sequence ID" value="RXN38245.1"/>
    <property type="molecule type" value="Genomic_DNA"/>
</dbReference>
<dbReference type="InterPro" id="IPR011009">
    <property type="entry name" value="Kinase-like_dom_sf"/>
</dbReference>
<keyword evidence="7" id="KW-0067">ATP-binding</keyword>
<dbReference type="EC" id="2.7.11.1" evidence="2"/>
<accession>A0A498P201</accession>
<dbReference type="PANTHER" id="PTHR22984">
    <property type="entry name" value="SERINE/THREONINE-PROTEIN KINASE PIM"/>
    <property type="match status" value="1"/>
</dbReference>
<evidence type="ECO:0000256" key="6">
    <source>
        <dbReference type="ARBA" id="ARBA00022777"/>
    </source>
</evidence>
<gene>
    <name evidence="11" type="ORF">ROHU_001299</name>
</gene>
<keyword evidence="5" id="KW-0547">Nucleotide-binding</keyword>
<comment type="catalytic activity">
    <reaction evidence="8">
        <text>L-threonyl-[protein] + ATP = O-phospho-L-threonyl-[protein] + ADP + H(+)</text>
        <dbReference type="Rhea" id="RHEA:46608"/>
        <dbReference type="Rhea" id="RHEA-COMP:11060"/>
        <dbReference type="Rhea" id="RHEA-COMP:11605"/>
        <dbReference type="ChEBI" id="CHEBI:15378"/>
        <dbReference type="ChEBI" id="CHEBI:30013"/>
        <dbReference type="ChEBI" id="CHEBI:30616"/>
        <dbReference type="ChEBI" id="CHEBI:61977"/>
        <dbReference type="ChEBI" id="CHEBI:456216"/>
        <dbReference type="EC" id="2.7.11.1"/>
    </reaction>
</comment>
<dbReference type="GO" id="GO:0007346">
    <property type="term" value="P:regulation of mitotic cell cycle"/>
    <property type="evidence" value="ECO:0007669"/>
    <property type="project" value="TreeGrafter"/>
</dbReference>
<keyword evidence="6 11" id="KW-0418">Kinase</keyword>
<keyword evidence="3" id="KW-0723">Serine/threonine-protein kinase</keyword>
<dbReference type="GO" id="GO:0004674">
    <property type="term" value="F:protein serine/threonine kinase activity"/>
    <property type="evidence" value="ECO:0007669"/>
    <property type="project" value="UniProtKB-KW"/>
</dbReference>
<evidence type="ECO:0000256" key="4">
    <source>
        <dbReference type="ARBA" id="ARBA00022679"/>
    </source>
</evidence>
<dbReference type="SUPFAM" id="SSF56112">
    <property type="entry name" value="Protein kinase-like (PK-like)"/>
    <property type="match status" value="1"/>
</dbReference>
<protein>
    <recommendedName>
        <fullName evidence="2">non-specific serine/threonine protein kinase</fullName>
        <ecNumber evidence="2">2.7.11.1</ecNumber>
    </recommendedName>
</protein>
<organism evidence="11 12">
    <name type="scientific">Labeo rohita</name>
    <name type="common">Indian major carp</name>
    <name type="synonym">Cyprinus rohita</name>
    <dbReference type="NCBI Taxonomy" id="84645"/>
    <lineage>
        <taxon>Eukaryota</taxon>
        <taxon>Metazoa</taxon>
        <taxon>Chordata</taxon>
        <taxon>Craniata</taxon>
        <taxon>Vertebrata</taxon>
        <taxon>Euteleostomi</taxon>
        <taxon>Actinopterygii</taxon>
        <taxon>Neopterygii</taxon>
        <taxon>Teleostei</taxon>
        <taxon>Ostariophysi</taxon>
        <taxon>Cypriniformes</taxon>
        <taxon>Cyprinidae</taxon>
        <taxon>Labeoninae</taxon>
        <taxon>Labeonini</taxon>
        <taxon>Labeo</taxon>
    </lineage>
</organism>
<comment type="caution">
    <text evidence="11">The sequence shown here is derived from an EMBL/GenBank/DDBJ whole genome shotgun (WGS) entry which is preliminary data.</text>
</comment>
<evidence type="ECO:0000256" key="5">
    <source>
        <dbReference type="ARBA" id="ARBA00022741"/>
    </source>
</evidence>
<evidence type="ECO:0000313" key="11">
    <source>
        <dbReference type="EMBL" id="RXN38245.1"/>
    </source>
</evidence>
<dbReference type="InterPro" id="IPR051138">
    <property type="entry name" value="PIM_Ser/Thr_kinase"/>
</dbReference>
<evidence type="ECO:0000256" key="7">
    <source>
        <dbReference type="ARBA" id="ARBA00022840"/>
    </source>
</evidence>
<dbReference type="AlphaFoldDB" id="A0A498P201"/>
<evidence type="ECO:0000256" key="2">
    <source>
        <dbReference type="ARBA" id="ARBA00012513"/>
    </source>
</evidence>